<reference evidence="3" key="1">
    <citation type="journal article" date="2013" name="Nature">
        <title>The genomes of four tapeworm species reveal adaptations to parasitism.</title>
        <authorList>
            <person name="Tsai I.J."/>
            <person name="Zarowiecki M."/>
            <person name="Holroyd N."/>
            <person name="Garciarrubio A."/>
            <person name="Sanchez-Flores A."/>
            <person name="Brooks K.L."/>
            <person name="Tracey A."/>
            <person name="Bobes R.J."/>
            <person name="Fragoso G."/>
            <person name="Sciutto E."/>
            <person name="Aslett M."/>
            <person name="Beasley H."/>
            <person name="Bennett H.M."/>
            <person name="Cai J."/>
            <person name="Camicia F."/>
            <person name="Clark R."/>
            <person name="Cucher M."/>
            <person name="De Silva N."/>
            <person name="Day T.A."/>
            <person name="Deplazes P."/>
            <person name="Estrada K."/>
            <person name="Fernandez C."/>
            <person name="Holland P.W."/>
            <person name="Hou J."/>
            <person name="Hu S."/>
            <person name="Huckvale T."/>
            <person name="Hung S.S."/>
            <person name="Kamenetzky L."/>
            <person name="Keane J.A."/>
            <person name="Kiss F."/>
            <person name="Koziol U."/>
            <person name="Lambert O."/>
            <person name="Liu K."/>
            <person name="Luo X."/>
            <person name="Luo Y."/>
            <person name="Macchiaroli N."/>
            <person name="Nichol S."/>
            <person name="Paps J."/>
            <person name="Parkinson J."/>
            <person name="Pouchkina-Stantcheva N."/>
            <person name="Riddiford N."/>
            <person name="Rosenzvit M."/>
            <person name="Salinas G."/>
            <person name="Wasmuth J.D."/>
            <person name="Zamanian M."/>
            <person name="Zheng Y."/>
            <person name="Cai X."/>
            <person name="Soberon X."/>
            <person name="Olson P.D."/>
            <person name="Laclette J.P."/>
            <person name="Brehm K."/>
            <person name="Berriman M."/>
            <person name="Garciarrubio A."/>
            <person name="Bobes R.J."/>
            <person name="Fragoso G."/>
            <person name="Sanchez-Flores A."/>
            <person name="Estrada K."/>
            <person name="Cevallos M.A."/>
            <person name="Morett E."/>
            <person name="Gonzalez V."/>
            <person name="Portillo T."/>
            <person name="Ochoa-Leyva A."/>
            <person name="Jose M.V."/>
            <person name="Sciutto E."/>
            <person name="Landa A."/>
            <person name="Jimenez L."/>
            <person name="Valdes V."/>
            <person name="Carrero J.C."/>
            <person name="Larralde C."/>
            <person name="Morales-Montor J."/>
            <person name="Limon-Lason J."/>
            <person name="Soberon X."/>
            <person name="Laclette J.P."/>
        </authorList>
    </citation>
    <scope>NUCLEOTIDE SEQUENCE [LARGE SCALE GENOMIC DNA]</scope>
</reference>
<dbReference type="OMA" id="YLMEANF"/>
<feature type="compositionally biased region" description="Pro residues" evidence="1">
    <location>
        <begin position="36"/>
        <end position="59"/>
    </location>
</feature>
<dbReference type="Proteomes" id="UP000017246">
    <property type="component" value="Unassembled WGS sequence"/>
</dbReference>
<evidence type="ECO:0000313" key="4">
    <source>
        <dbReference type="Proteomes" id="UP000017246"/>
    </source>
</evidence>
<dbReference type="AlphaFoldDB" id="A0A068Y2R0"/>
<reference evidence="3" key="2">
    <citation type="submission" date="2015-11" db="EMBL/GenBank/DDBJ databases">
        <authorList>
            <person name="Zhang Y."/>
            <person name="Guo Z."/>
        </authorList>
    </citation>
    <scope>NUCLEOTIDE SEQUENCE</scope>
</reference>
<organism evidence="3 4">
    <name type="scientific">Echinococcus multilocularis</name>
    <name type="common">Fox tapeworm</name>
    <dbReference type="NCBI Taxonomy" id="6211"/>
    <lineage>
        <taxon>Eukaryota</taxon>
        <taxon>Metazoa</taxon>
        <taxon>Spiralia</taxon>
        <taxon>Lophotrochozoa</taxon>
        <taxon>Platyhelminthes</taxon>
        <taxon>Cestoda</taxon>
        <taxon>Eucestoda</taxon>
        <taxon>Cyclophyllidea</taxon>
        <taxon>Taeniidae</taxon>
        <taxon>Echinococcus</taxon>
    </lineage>
</organism>
<dbReference type="InterPro" id="IPR003124">
    <property type="entry name" value="WH2_dom"/>
</dbReference>
<dbReference type="Pfam" id="PF02205">
    <property type="entry name" value="WH2"/>
    <property type="match status" value="1"/>
</dbReference>
<keyword evidence="4" id="KW-1185">Reference proteome</keyword>
<feature type="region of interest" description="Disordered" evidence="1">
    <location>
        <begin position="36"/>
        <end position="308"/>
    </location>
</feature>
<protein>
    <submittedName>
        <fullName evidence="3">Actin binding WH2</fullName>
    </submittedName>
</protein>
<feature type="compositionally biased region" description="Basic and acidic residues" evidence="1">
    <location>
        <begin position="193"/>
        <end position="203"/>
    </location>
</feature>
<evidence type="ECO:0000256" key="1">
    <source>
        <dbReference type="SAM" id="MobiDB-lite"/>
    </source>
</evidence>
<sequence length="321" mass="34253">MFLASNDRTSSGVCLRVNFFPYFLKYFLSHHSFPMPGPPPPPPPPAAPPPPPAAPPPPIGGGGGGGGPAFLADIRKGTVLKKVPESQKNDRSAALVPDKGPSKGNRSGMPPGGGGGVASPPKDLRAELNAMCANRFQGKSQPAPVSPQKRLPSPSYLMEANFGSPAFQARPALGHVQPEPNVRPFPAVQPPRGSDHLLEEPGKQRAPTPSIQLPAPSPHPSKEAAYRPRAPAPSIQLPAPSPHPSKEAAYRPRAPAPPVYRPRVSLNVGQGPLPPVPSRPPEDKTWESRFNFPNENTFPPPPETYRGPRTYVRCRVNEDSF</sequence>
<name>A0A068Y2R0_ECHMU</name>
<dbReference type="GO" id="GO:0003779">
    <property type="term" value="F:actin binding"/>
    <property type="evidence" value="ECO:0007669"/>
    <property type="project" value="InterPro"/>
</dbReference>
<feature type="domain" description="WH2" evidence="2">
    <location>
        <begin position="66"/>
        <end position="83"/>
    </location>
</feature>
<accession>A0A068Y2R0</accession>
<dbReference type="PROSITE" id="PS51082">
    <property type="entry name" value="WH2"/>
    <property type="match status" value="1"/>
</dbReference>
<dbReference type="OrthoDB" id="6288007at2759"/>
<evidence type="ECO:0000313" key="3">
    <source>
        <dbReference type="EMBL" id="CDS36368.1"/>
    </source>
</evidence>
<feature type="compositionally biased region" description="Basic and acidic residues" evidence="1">
    <location>
        <begin position="82"/>
        <end position="91"/>
    </location>
</feature>
<evidence type="ECO:0000259" key="2">
    <source>
        <dbReference type="PROSITE" id="PS51082"/>
    </source>
</evidence>
<gene>
    <name evidence="3" type="ORF">EmuJ_000345400</name>
</gene>
<dbReference type="STRING" id="6211.A0A068Y2R0"/>
<proteinExistence type="predicted"/>
<dbReference type="EMBL" id="LN902849">
    <property type="protein sequence ID" value="CDS36368.1"/>
    <property type="molecule type" value="Genomic_DNA"/>
</dbReference>